<sequence length="117" mass="13157">MVTNGEGYIQLIQYLTEHLSVFEHPGQACMNDTIGEYTTDKVAESVMAVCQQHPQLSTEARFKVIRESDSVVNDLQEVLSSVWNSAPTKEQSEFLDEFIGLIKNLFDSAIYAIDPIQ</sequence>
<dbReference type="Pfam" id="PF12290">
    <property type="entry name" value="DUF3802"/>
    <property type="match status" value="1"/>
</dbReference>
<keyword evidence="2" id="KW-1185">Reference proteome</keyword>
<protein>
    <submittedName>
        <fullName evidence="1">Uncharacterized protein DUF3802</fullName>
    </submittedName>
</protein>
<name>A0A4R1JM62_9GAMM</name>
<dbReference type="AlphaFoldDB" id="A0A4R1JM62"/>
<dbReference type="Proteomes" id="UP000295565">
    <property type="component" value="Unassembled WGS sequence"/>
</dbReference>
<gene>
    <name evidence="1" type="ORF">EV690_2254</name>
</gene>
<evidence type="ECO:0000313" key="1">
    <source>
        <dbReference type="EMBL" id="TCK52146.1"/>
    </source>
</evidence>
<dbReference type="InterPro" id="IPR020979">
    <property type="entry name" value="Uncharacterised_A0KLC6"/>
</dbReference>
<reference evidence="1 2" key="1">
    <citation type="submission" date="2019-03" db="EMBL/GenBank/DDBJ databases">
        <title>Genomic Encyclopedia of Type Strains, Phase IV (KMG-IV): sequencing the most valuable type-strain genomes for metagenomic binning, comparative biology and taxonomic classification.</title>
        <authorList>
            <person name="Goeker M."/>
        </authorList>
    </citation>
    <scope>NUCLEOTIDE SEQUENCE [LARGE SCALE GENOMIC DNA]</scope>
    <source>
        <strain evidence="1 2">DSM 18577</strain>
    </source>
</reference>
<dbReference type="OrthoDB" id="5917039at2"/>
<comment type="caution">
    <text evidence="1">The sequence shown here is derived from an EMBL/GenBank/DDBJ whole genome shotgun (WGS) entry which is preliminary data.</text>
</comment>
<organism evidence="1 2">
    <name type="scientific">Celerinatantimonas diazotrophica</name>
    <dbReference type="NCBI Taxonomy" id="412034"/>
    <lineage>
        <taxon>Bacteria</taxon>
        <taxon>Pseudomonadati</taxon>
        <taxon>Pseudomonadota</taxon>
        <taxon>Gammaproteobacteria</taxon>
        <taxon>Celerinatantimonadaceae</taxon>
        <taxon>Celerinatantimonas</taxon>
    </lineage>
</organism>
<proteinExistence type="predicted"/>
<accession>A0A4R1JM62</accession>
<dbReference type="EMBL" id="SMGD01000013">
    <property type="protein sequence ID" value="TCK52146.1"/>
    <property type="molecule type" value="Genomic_DNA"/>
</dbReference>
<evidence type="ECO:0000313" key="2">
    <source>
        <dbReference type="Proteomes" id="UP000295565"/>
    </source>
</evidence>
<dbReference type="RefSeq" id="WP_131913043.1">
    <property type="nucleotide sequence ID" value="NZ_OU594967.1"/>
</dbReference>